<dbReference type="GO" id="GO:0004081">
    <property type="term" value="F:bis(5'-nucleosyl)-tetraphosphatase (asymmetrical) activity"/>
    <property type="evidence" value="ECO:0007669"/>
    <property type="project" value="TreeGrafter"/>
</dbReference>
<dbReference type="InterPro" id="IPR051325">
    <property type="entry name" value="Nudix_hydrolase_domain"/>
</dbReference>
<dbReference type="GO" id="GO:0006754">
    <property type="term" value="P:ATP biosynthetic process"/>
    <property type="evidence" value="ECO:0007669"/>
    <property type="project" value="TreeGrafter"/>
</dbReference>
<evidence type="ECO:0000259" key="4">
    <source>
        <dbReference type="PROSITE" id="PS51462"/>
    </source>
</evidence>
<dbReference type="Gene3D" id="3.90.79.10">
    <property type="entry name" value="Nucleoside Triphosphate Pyrophosphohydrolase"/>
    <property type="match status" value="1"/>
</dbReference>
<keyword evidence="6" id="KW-1185">Reference proteome</keyword>
<evidence type="ECO:0000313" key="5">
    <source>
        <dbReference type="EMBL" id="SFG88462.1"/>
    </source>
</evidence>
<evidence type="ECO:0000256" key="2">
    <source>
        <dbReference type="RuleBase" id="RU003476"/>
    </source>
</evidence>
<dbReference type="InterPro" id="IPR020476">
    <property type="entry name" value="Nudix_hydrolase"/>
</dbReference>
<feature type="domain" description="Nudix hydrolase" evidence="4">
    <location>
        <begin position="17"/>
        <end position="152"/>
    </location>
</feature>
<dbReference type="GO" id="GO:0006167">
    <property type="term" value="P:AMP biosynthetic process"/>
    <property type="evidence" value="ECO:0007669"/>
    <property type="project" value="TreeGrafter"/>
</dbReference>
<dbReference type="PRINTS" id="PR00502">
    <property type="entry name" value="NUDIXFAMILY"/>
</dbReference>
<accession>A0A1I2VGZ6</accession>
<evidence type="ECO:0000313" key="6">
    <source>
        <dbReference type="Proteomes" id="UP000198724"/>
    </source>
</evidence>
<gene>
    <name evidence="5" type="ORF">SAMN05421739_104188</name>
</gene>
<dbReference type="InterPro" id="IPR015797">
    <property type="entry name" value="NUDIX_hydrolase-like_dom_sf"/>
</dbReference>
<sequence length="159" mass="18016">MPTQADSHQPKPKFPTVDQVSSGGVAFRTGEAGVEVALISVGQQQRWQLPKGIVDTGEAPEATAVREVREEAGINAELIQKLDTIEYWYVGDKGKQRVRFHKFVHFFLLRYTSGDIKDHDWEVNEARWVPLDEAIQLLSFKTERQVVEKAKVLLESITL</sequence>
<dbReference type="AlphaFoldDB" id="A0A1I2VGZ6"/>
<name>A0A1I2VGZ6_9BACT</name>
<dbReference type="OrthoDB" id="9816289at2"/>
<dbReference type="InterPro" id="IPR000086">
    <property type="entry name" value="NUDIX_hydrolase_dom"/>
</dbReference>
<evidence type="ECO:0000256" key="1">
    <source>
        <dbReference type="ARBA" id="ARBA00022801"/>
    </source>
</evidence>
<dbReference type="Proteomes" id="UP000198724">
    <property type="component" value="Unassembled WGS sequence"/>
</dbReference>
<dbReference type="STRING" id="1436961.SAMN05421739_104188"/>
<dbReference type="PANTHER" id="PTHR21340:SF0">
    <property type="entry name" value="BIS(5'-NUCLEOSYL)-TETRAPHOSPHATASE [ASYMMETRICAL]"/>
    <property type="match status" value="1"/>
</dbReference>
<dbReference type="EMBL" id="FOOT01000004">
    <property type="protein sequence ID" value="SFG88462.1"/>
    <property type="molecule type" value="Genomic_DNA"/>
</dbReference>
<comment type="similarity">
    <text evidence="2">Belongs to the Nudix hydrolase family.</text>
</comment>
<dbReference type="RefSeq" id="WP_092102032.1">
    <property type="nucleotide sequence ID" value="NZ_FOOT01000004.1"/>
</dbReference>
<dbReference type="CDD" id="cd03673">
    <property type="entry name" value="NUDIX_Ap6A_hydrolase"/>
    <property type="match status" value="1"/>
</dbReference>
<feature type="region of interest" description="Disordered" evidence="3">
    <location>
        <begin position="1"/>
        <end position="21"/>
    </location>
</feature>
<dbReference type="Pfam" id="PF00293">
    <property type="entry name" value="NUDIX"/>
    <property type="match status" value="1"/>
</dbReference>
<organism evidence="5 6">
    <name type="scientific">Pontibacter chinhatensis</name>
    <dbReference type="NCBI Taxonomy" id="1436961"/>
    <lineage>
        <taxon>Bacteria</taxon>
        <taxon>Pseudomonadati</taxon>
        <taxon>Bacteroidota</taxon>
        <taxon>Cytophagia</taxon>
        <taxon>Cytophagales</taxon>
        <taxon>Hymenobacteraceae</taxon>
        <taxon>Pontibacter</taxon>
    </lineage>
</organism>
<dbReference type="PANTHER" id="PTHR21340">
    <property type="entry name" value="DIADENOSINE 5,5-P1,P4-TETRAPHOSPHATE PYROPHOSPHOHYDROLASE MUTT"/>
    <property type="match status" value="1"/>
</dbReference>
<keyword evidence="1 2" id="KW-0378">Hydrolase</keyword>
<protein>
    <submittedName>
        <fullName evidence="5">NUDIX domain-containing protein</fullName>
    </submittedName>
</protein>
<dbReference type="SUPFAM" id="SSF55811">
    <property type="entry name" value="Nudix"/>
    <property type="match status" value="1"/>
</dbReference>
<reference evidence="6" key="1">
    <citation type="submission" date="2016-10" db="EMBL/GenBank/DDBJ databases">
        <authorList>
            <person name="Varghese N."/>
            <person name="Submissions S."/>
        </authorList>
    </citation>
    <scope>NUCLEOTIDE SEQUENCE [LARGE SCALE GENOMIC DNA]</scope>
    <source>
        <strain evidence="6">LP51</strain>
    </source>
</reference>
<dbReference type="PROSITE" id="PS51462">
    <property type="entry name" value="NUDIX"/>
    <property type="match status" value="1"/>
</dbReference>
<evidence type="ECO:0000256" key="3">
    <source>
        <dbReference type="SAM" id="MobiDB-lite"/>
    </source>
</evidence>
<dbReference type="PROSITE" id="PS00893">
    <property type="entry name" value="NUDIX_BOX"/>
    <property type="match status" value="1"/>
</dbReference>
<proteinExistence type="inferred from homology"/>
<dbReference type="InterPro" id="IPR020084">
    <property type="entry name" value="NUDIX_hydrolase_CS"/>
</dbReference>